<dbReference type="InterPro" id="IPR001509">
    <property type="entry name" value="Epimerase_deHydtase"/>
</dbReference>
<sequence>MFNILVTGSKGFIGKNLLKKLKKLNKISGIHILEYNRGDSSEVLEKLLIKSDFIFHLAGEVRPDSSDKNFKKSNVSLTKEMIEILKKNKIRVPILLASTIHAVLLKNEYGKTKRDSELLVEEYSIKYNINSFIYRLPHVFGEGCKINYNSVISTWIYNSITDKEIVVYDRNIKICYAYVQDIIEDFLYSLNNQKKLKLYLEPKQMFETTLGEVVDFISEFKQNVLMNNYEVENNSFKQKLFQTYKDYYRSLDEK</sequence>
<evidence type="ECO:0000313" key="3">
    <source>
        <dbReference type="Proteomes" id="UP000593836"/>
    </source>
</evidence>
<reference evidence="2 3" key="1">
    <citation type="submission" date="2020-05" db="EMBL/GenBank/DDBJ databases">
        <title>Sulfurimonas marisnigri, sp. nov., and Sulfurimonas baltica, sp. nov., manganese oxide reducing chemolithoautotrophs of the class Epsilonproteobacteria isolated from the pelagic redoxclines of the Black and Baltic Seas and emended description of the genus Sulfurimonas.</title>
        <authorList>
            <person name="Henkel J.V."/>
            <person name="Laudan C."/>
            <person name="Werner J."/>
            <person name="Neu T."/>
            <person name="Plewe S."/>
            <person name="Sproer C."/>
            <person name="Bunk B."/>
            <person name="Schulz-Vogt H.N."/>
        </authorList>
    </citation>
    <scope>NUCLEOTIDE SEQUENCE [LARGE SCALE GENOMIC DNA]</scope>
    <source>
        <strain evidence="2 3">SoZ1</strain>
    </source>
</reference>
<dbReference type="AlphaFoldDB" id="A0A7S7RQ14"/>
<dbReference type="PANTHER" id="PTHR43245">
    <property type="entry name" value="BIFUNCTIONAL POLYMYXIN RESISTANCE PROTEIN ARNA"/>
    <property type="match status" value="1"/>
</dbReference>
<gene>
    <name evidence="2" type="ORF">HUE87_09305</name>
</gene>
<dbReference type="EMBL" id="CP054493">
    <property type="protein sequence ID" value="QOY54073.1"/>
    <property type="molecule type" value="Genomic_DNA"/>
</dbReference>
<dbReference type="Gene3D" id="3.40.50.720">
    <property type="entry name" value="NAD(P)-binding Rossmann-like Domain"/>
    <property type="match status" value="1"/>
</dbReference>
<keyword evidence="3" id="KW-1185">Reference proteome</keyword>
<dbReference type="InterPro" id="IPR050177">
    <property type="entry name" value="Lipid_A_modif_metabolic_enz"/>
</dbReference>
<organism evidence="2 3">
    <name type="scientific">Candidatus Sulfurimonas marisnigri</name>
    <dbReference type="NCBI Taxonomy" id="2740405"/>
    <lineage>
        <taxon>Bacteria</taxon>
        <taxon>Pseudomonadati</taxon>
        <taxon>Campylobacterota</taxon>
        <taxon>Epsilonproteobacteria</taxon>
        <taxon>Campylobacterales</taxon>
        <taxon>Sulfurimonadaceae</taxon>
        <taxon>Sulfurimonas</taxon>
    </lineage>
</organism>
<feature type="domain" description="NAD-dependent epimerase/dehydratase" evidence="1">
    <location>
        <begin position="4"/>
        <end position="194"/>
    </location>
</feature>
<dbReference type="Proteomes" id="UP000593836">
    <property type="component" value="Chromosome"/>
</dbReference>
<accession>A0A7S7RQ14</accession>
<protein>
    <submittedName>
        <fullName evidence="2">NAD-dependent epimerase/dehydratase family protein</fullName>
    </submittedName>
</protein>
<proteinExistence type="predicted"/>
<dbReference type="KEGG" id="smas:HUE87_09305"/>
<dbReference type="InterPro" id="IPR036291">
    <property type="entry name" value="NAD(P)-bd_dom_sf"/>
</dbReference>
<name>A0A7S7RQ14_9BACT</name>
<evidence type="ECO:0000313" key="2">
    <source>
        <dbReference type="EMBL" id="QOY54073.1"/>
    </source>
</evidence>
<evidence type="ECO:0000259" key="1">
    <source>
        <dbReference type="Pfam" id="PF01370"/>
    </source>
</evidence>
<dbReference type="Pfam" id="PF01370">
    <property type="entry name" value="Epimerase"/>
    <property type="match status" value="1"/>
</dbReference>
<dbReference type="RefSeq" id="WP_194366075.1">
    <property type="nucleotide sequence ID" value="NZ_CP054493.1"/>
</dbReference>
<dbReference type="PANTHER" id="PTHR43245:SF55">
    <property type="entry name" value="NAD(P)-BINDING DOMAIN-CONTAINING PROTEIN"/>
    <property type="match status" value="1"/>
</dbReference>
<dbReference type="SUPFAM" id="SSF51735">
    <property type="entry name" value="NAD(P)-binding Rossmann-fold domains"/>
    <property type="match status" value="1"/>
</dbReference>